<dbReference type="InterPro" id="IPR052782">
    <property type="entry name" value="Oocyte-zygote_transition_reg"/>
</dbReference>
<dbReference type="Proteomes" id="UP001331761">
    <property type="component" value="Unassembled WGS sequence"/>
</dbReference>
<dbReference type="PROSITE" id="PS50056">
    <property type="entry name" value="TYR_PHOSPHATASE_2"/>
    <property type="match status" value="1"/>
</dbReference>
<dbReference type="PANTHER" id="PTHR46163">
    <property type="entry name" value="TYROSINE-PROTEIN PHOSPHATASE-RELATED"/>
    <property type="match status" value="1"/>
</dbReference>
<dbReference type="InterPro" id="IPR003595">
    <property type="entry name" value="Tyr_Pase_cat"/>
</dbReference>
<evidence type="ECO:0000259" key="2">
    <source>
        <dbReference type="PROSITE" id="PS50056"/>
    </source>
</evidence>
<feature type="domain" description="Tyrosine specific protein phosphatases" evidence="2">
    <location>
        <begin position="37"/>
        <end position="109"/>
    </location>
</feature>
<dbReference type="AlphaFoldDB" id="A0AAN8IED7"/>
<dbReference type="EMBL" id="WIXE01023708">
    <property type="protein sequence ID" value="KAK5966228.1"/>
    <property type="molecule type" value="Genomic_DNA"/>
</dbReference>
<name>A0AAN8IED7_TRICO</name>
<dbReference type="InterPro" id="IPR029021">
    <property type="entry name" value="Prot-tyrosine_phosphatase-like"/>
</dbReference>
<dbReference type="InterPro" id="IPR000387">
    <property type="entry name" value="Tyr_Pase_dom"/>
</dbReference>
<protein>
    <submittedName>
        <fullName evidence="3">Protein-tyrosine phosphatase</fullName>
    </submittedName>
</protein>
<keyword evidence="4" id="KW-1185">Reference proteome</keyword>
<dbReference type="InterPro" id="IPR000242">
    <property type="entry name" value="PTP_cat"/>
</dbReference>
<evidence type="ECO:0000313" key="3">
    <source>
        <dbReference type="EMBL" id="KAK5966228.1"/>
    </source>
</evidence>
<evidence type="ECO:0000259" key="1">
    <source>
        <dbReference type="PROSITE" id="PS50055"/>
    </source>
</evidence>
<organism evidence="3 4">
    <name type="scientific">Trichostrongylus colubriformis</name>
    <name type="common">Black scour worm</name>
    <dbReference type="NCBI Taxonomy" id="6319"/>
    <lineage>
        <taxon>Eukaryota</taxon>
        <taxon>Metazoa</taxon>
        <taxon>Ecdysozoa</taxon>
        <taxon>Nematoda</taxon>
        <taxon>Chromadorea</taxon>
        <taxon>Rhabditida</taxon>
        <taxon>Rhabditina</taxon>
        <taxon>Rhabditomorpha</taxon>
        <taxon>Strongyloidea</taxon>
        <taxon>Trichostrongylidae</taxon>
        <taxon>Trichostrongylus</taxon>
    </lineage>
</organism>
<dbReference type="PRINTS" id="PR00700">
    <property type="entry name" value="PRTYPHPHTASE"/>
</dbReference>
<dbReference type="Pfam" id="PF00102">
    <property type="entry name" value="Y_phosphatase"/>
    <property type="match status" value="1"/>
</dbReference>
<dbReference type="PROSITE" id="PS50055">
    <property type="entry name" value="TYR_PHOSPHATASE_PTP"/>
    <property type="match status" value="1"/>
</dbReference>
<reference evidence="3 4" key="1">
    <citation type="submission" date="2019-10" db="EMBL/GenBank/DDBJ databases">
        <title>Assembly and Annotation for the nematode Trichostrongylus colubriformis.</title>
        <authorList>
            <person name="Martin J."/>
        </authorList>
    </citation>
    <scope>NUCLEOTIDE SEQUENCE [LARGE SCALE GENOMIC DNA]</scope>
    <source>
        <strain evidence="3">G859</strain>
        <tissue evidence="3">Whole worm</tissue>
    </source>
</reference>
<dbReference type="Gene3D" id="3.90.190.10">
    <property type="entry name" value="Protein tyrosine phosphatase superfamily"/>
    <property type="match status" value="1"/>
</dbReference>
<dbReference type="SUPFAM" id="SSF52799">
    <property type="entry name" value="(Phosphotyrosine protein) phosphatases II"/>
    <property type="match status" value="1"/>
</dbReference>
<dbReference type="SMART" id="SM00404">
    <property type="entry name" value="PTPc_motif"/>
    <property type="match status" value="1"/>
</dbReference>
<accession>A0AAN8IED7</accession>
<sequence length="157" mass="18259">MHDGNQVYFLNHRSKNYEIRHLHITIWRDHSAPKDPDAVIAVYRELLGDQPKTPIVIHCSAGVGRTCTFVGGLLLLERILERDNPSGVVVINEMRKRRFGAVQRSSQFVFMHYVLMELFCQVRNHTTFFTVNDVVGVEINLFTLLDLSYFTMFSMLW</sequence>
<gene>
    <name evidence="3" type="ORF">GCK32_010302</name>
</gene>
<dbReference type="GO" id="GO:0004725">
    <property type="term" value="F:protein tyrosine phosphatase activity"/>
    <property type="evidence" value="ECO:0007669"/>
    <property type="project" value="InterPro"/>
</dbReference>
<evidence type="ECO:0000313" key="4">
    <source>
        <dbReference type="Proteomes" id="UP001331761"/>
    </source>
</evidence>
<feature type="domain" description="Tyrosine-protein phosphatase" evidence="1">
    <location>
        <begin position="18"/>
        <end position="118"/>
    </location>
</feature>
<dbReference type="PANTHER" id="PTHR46163:SF10">
    <property type="entry name" value="PROTEIN-TYROSINE PHOSPHATASE-RELATED"/>
    <property type="match status" value="1"/>
</dbReference>
<proteinExistence type="predicted"/>
<comment type="caution">
    <text evidence="3">The sequence shown here is derived from an EMBL/GenBank/DDBJ whole genome shotgun (WGS) entry which is preliminary data.</text>
</comment>